<proteinExistence type="predicted"/>
<accession>A0A382X3I4</accession>
<sequence>LVVDHRALVFFEPHQRSISPRPNYCMTIGWPSVMPTLIDVLARAFVGGKKHHVR</sequence>
<organism evidence="1">
    <name type="scientific">marine metagenome</name>
    <dbReference type="NCBI Taxonomy" id="408172"/>
    <lineage>
        <taxon>unclassified sequences</taxon>
        <taxon>metagenomes</taxon>
        <taxon>ecological metagenomes</taxon>
    </lineage>
</organism>
<feature type="non-terminal residue" evidence="1">
    <location>
        <position position="1"/>
    </location>
</feature>
<dbReference type="AlphaFoldDB" id="A0A382X3I4"/>
<dbReference type="EMBL" id="UINC01164561">
    <property type="protein sequence ID" value="SVD65483.1"/>
    <property type="molecule type" value="Genomic_DNA"/>
</dbReference>
<protein>
    <submittedName>
        <fullName evidence="1">Uncharacterized protein</fullName>
    </submittedName>
</protein>
<reference evidence="1" key="1">
    <citation type="submission" date="2018-05" db="EMBL/GenBank/DDBJ databases">
        <authorList>
            <person name="Lanie J.A."/>
            <person name="Ng W.-L."/>
            <person name="Kazmierczak K.M."/>
            <person name="Andrzejewski T.M."/>
            <person name="Davidsen T.M."/>
            <person name="Wayne K.J."/>
            <person name="Tettelin H."/>
            <person name="Glass J.I."/>
            <person name="Rusch D."/>
            <person name="Podicherti R."/>
            <person name="Tsui H.-C.T."/>
            <person name="Winkler M.E."/>
        </authorList>
    </citation>
    <scope>NUCLEOTIDE SEQUENCE</scope>
</reference>
<gene>
    <name evidence="1" type="ORF">METZ01_LOCUS418337</name>
</gene>
<name>A0A382X3I4_9ZZZZ</name>
<evidence type="ECO:0000313" key="1">
    <source>
        <dbReference type="EMBL" id="SVD65483.1"/>
    </source>
</evidence>